<dbReference type="FunFam" id="3.30.420.60:FF:000003">
    <property type="entry name" value="Peptide chain release factor subunit 1"/>
    <property type="match status" value="1"/>
</dbReference>
<dbReference type="InterPro" id="IPR004403">
    <property type="entry name" value="Peptide_chain-rel_eRF1/aRF1"/>
</dbReference>
<dbReference type="InterPro" id="IPR005140">
    <property type="entry name" value="eRF1_Pelota-like_N"/>
</dbReference>
<comment type="subcellular location">
    <subcellularLocation>
        <location evidence="1">Cytoplasm</location>
    </subcellularLocation>
</comment>
<reference evidence="8" key="1">
    <citation type="journal article" date="2005" name="J. Mol. Evol.">
        <title>Decoding the decoding region: analysis of eukaryotic release factor (eRF1) stop codon-binding residues.</title>
        <authorList>
            <person name="Liang H."/>
            <person name="Wong J.Y."/>
            <person name="Bao Q."/>
            <person name="Cavalcanti A.R."/>
            <person name="Landweber L.F."/>
        </authorList>
    </citation>
    <scope>NUCLEOTIDE SEQUENCE</scope>
</reference>
<dbReference type="Gene3D" id="3.30.1330.30">
    <property type="match status" value="1"/>
</dbReference>
<dbReference type="InterPro" id="IPR029064">
    <property type="entry name" value="Ribosomal_eL30-like_sf"/>
</dbReference>
<dbReference type="SUPFAM" id="SSF55315">
    <property type="entry name" value="L30e-like"/>
    <property type="match status" value="1"/>
</dbReference>
<dbReference type="NCBIfam" id="TIGR03676">
    <property type="entry name" value="aRF1_eRF1"/>
    <property type="match status" value="1"/>
</dbReference>
<keyword evidence="6" id="KW-0648">Protein biosynthesis</keyword>
<gene>
    <name evidence="8" type="primary">eRF1</name>
</gene>
<dbReference type="Pfam" id="PF03463">
    <property type="entry name" value="eRF1_1"/>
    <property type="match status" value="1"/>
</dbReference>
<dbReference type="FunFam" id="3.30.1330.30:FF:000006">
    <property type="entry name" value="Peptide chain release factor subunit 1"/>
    <property type="match status" value="1"/>
</dbReference>
<dbReference type="SUPFAM" id="SSF53137">
    <property type="entry name" value="Translational machinery components"/>
    <property type="match status" value="1"/>
</dbReference>
<dbReference type="Pfam" id="PF03464">
    <property type="entry name" value="eRF1_2"/>
    <property type="match status" value="1"/>
</dbReference>
<dbReference type="AlphaFoldDB" id="Q5GJ72"/>
<proteinExistence type="inferred from homology"/>
<dbReference type="Gene3D" id="3.30.960.10">
    <property type="entry name" value="eRF1 domain 1"/>
    <property type="match status" value="1"/>
</dbReference>
<dbReference type="Gene3D" id="3.30.420.60">
    <property type="entry name" value="eRF1 domain 2"/>
    <property type="match status" value="1"/>
</dbReference>
<dbReference type="Pfam" id="PF03465">
    <property type="entry name" value="eRF1_3"/>
    <property type="match status" value="1"/>
</dbReference>
<evidence type="ECO:0000256" key="5">
    <source>
        <dbReference type="ARBA" id="ARBA00022490"/>
    </source>
</evidence>
<dbReference type="PANTHER" id="PTHR10113">
    <property type="entry name" value="PEPTIDE CHAIN RELEASE FACTOR SUBUNIT 1"/>
    <property type="match status" value="1"/>
</dbReference>
<evidence type="ECO:0000256" key="3">
    <source>
        <dbReference type="ARBA" id="ARBA00011520"/>
    </source>
</evidence>
<evidence type="ECO:0000256" key="4">
    <source>
        <dbReference type="ARBA" id="ARBA00013382"/>
    </source>
</evidence>
<dbReference type="FunFam" id="3.30.960.10:FF:000003">
    <property type="entry name" value="Peptide chain release factor subunit 1"/>
    <property type="match status" value="1"/>
</dbReference>
<evidence type="ECO:0000313" key="8">
    <source>
        <dbReference type="EMBL" id="AAT39328.1"/>
    </source>
</evidence>
<comment type="similarity">
    <text evidence="2">Belongs to the eukaryotic release factor 1 family.</text>
</comment>
<name>Q5GJ72_9SPIT</name>
<reference evidence="8" key="2">
    <citation type="journal article" date="2005" name="Proc. Natl. Acad. Sci. U.S.A.">
        <title>The evolutionary origin of a complex scrambled gene.</title>
        <authorList>
            <person name="Chang W.J."/>
            <person name="Bryson P.D."/>
            <person name="Liang H."/>
            <person name="Shin M.K."/>
            <person name="Landweber L.F."/>
        </authorList>
    </citation>
    <scope>NUCLEOTIDE SEQUENCE</scope>
</reference>
<feature type="domain" description="eRF1/Pelota-like N-terminal" evidence="7">
    <location>
        <begin position="6"/>
        <end position="143"/>
    </location>
</feature>
<dbReference type="InterPro" id="IPR005142">
    <property type="entry name" value="eRF1_3"/>
</dbReference>
<dbReference type="SMART" id="SM01194">
    <property type="entry name" value="eRF1_1"/>
    <property type="match status" value="1"/>
</dbReference>
<evidence type="ECO:0000259" key="7">
    <source>
        <dbReference type="SMART" id="SM01194"/>
    </source>
</evidence>
<organism evidence="8">
    <name type="scientific">Urostyla sp. HL-2004</name>
    <dbReference type="NCBI Taxonomy" id="270665"/>
    <lineage>
        <taxon>Eukaryota</taxon>
        <taxon>Sar</taxon>
        <taxon>Alveolata</taxon>
        <taxon>Ciliophora</taxon>
        <taxon>Intramacronucleata</taxon>
        <taxon>Spirotrichea</taxon>
        <taxon>Stichotrichia</taxon>
        <taxon>Urostylida</taxon>
        <taxon>Urostylidae</taxon>
        <taxon>Urostyla</taxon>
    </lineage>
</organism>
<keyword evidence="5" id="KW-0963">Cytoplasm</keyword>
<dbReference type="InterPro" id="IPR024049">
    <property type="entry name" value="eRF1_1_sf"/>
</dbReference>
<dbReference type="GO" id="GO:0005737">
    <property type="term" value="C:cytoplasm"/>
    <property type="evidence" value="ECO:0007669"/>
    <property type="project" value="UniProtKB-SubCell"/>
</dbReference>
<protein>
    <recommendedName>
        <fullName evidence="4">Eukaryotic peptide chain release factor subunit 1</fullName>
    </recommendedName>
</protein>
<evidence type="ECO:0000256" key="1">
    <source>
        <dbReference type="ARBA" id="ARBA00004496"/>
    </source>
</evidence>
<evidence type="ECO:0000256" key="2">
    <source>
        <dbReference type="ARBA" id="ARBA00005326"/>
    </source>
</evidence>
<dbReference type="InterPro" id="IPR042226">
    <property type="entry name" value="eFR1_2_sf"/>
</dbReference>
<evidence type="ECO:0000256" key="6">
    <source>
        <dbReference type="ARBA" id="ARBA00022917"/>
    </source>
</evidence>
<sequence>MESLTGRSDNRHVEIWKIKKLINKLDNCKGNGTSMVTLVVPPKEDINMVSKKLTQELSSAQSIKSKTTRSSVLSAITSTKEKIKLYRFTPTNGLVIFCGIILMDDGKTEKKVIYDFEPFKPINQSLYFCDNSFHTDPLSVLLEDDEKFGFVVVDGSGCLFATLQGNTRDILQKITVQLPKKHGRGGQSSVRFARLREEKRHNYLRKVAELCTFHFISNDQPNVKGLVLAGSAQFKTDLNGSDLFDKRLQPIVCSIVDVPYGGENGLNQAITLASDALANVKFVEEKRLISRFFENIAQDTGMVVFGVQDTMKALEMGALELLMLFEDPDITRYVIKHPVKGESKTLYSNHTQEKDDRYFKDRDANIDLEVISADPLAEWVCNNYQNYGANLEFITDKSQEGFQFVKGFGGIGGFLRYKIDVENNYEVAEEQDGFNAEEDFI</sequence>
<accession>Q5GJ72</accession>
<dbReference type="EMBL" id="AY517522">
    <property type="protein sequence ID" value="AAT39328.1"/>
    <property type="molecule type" value="Genomic_DNA"/>
</dbReference>
<comment type="subunit">
    <text evidence="3">Heterodimer of two subunits, one of which binds GTP.</text>
</comment>
<dbReference type="GO" id="GO:0003747">
    <property type="term" value="F:translation release factor activity"/>
    <property type="evidence" value="ECO:0007669"/>
    <property type="project" value="InterPro"/>
</dbReference>
<dbReference type="InterPro" id="IPR005141">
    <property type="entry name" value="eRF1_2"/>
</dbReference>
<dbReference type="SUPFAM" id="SSF55481">
    <property type="entry name" value="N-terminal domain of eukaryotic peptide chain release factor subunit 1, ERF1"/>
    <property type="match status" value="1"/>
</dbReference>